<dbReference type="InterPro" id="IPR024445">
    <property type="entry name" value="Tnp_ISXO2-like"/>
</dbReference>
<dbReference type="InterPro" id="IPR051354">
    <property type="entry name" value="Transposase_27_IS1"/>
</dbReference>
<dbReference type="Proteomes" id="UP001561046">
    <property type="component" value="Unassembled WGS sequence"/>
</dbReference>
<keyword evidence="3" id="KW-1185">Reference proteome</keyword>
<protein>
    <submittedName>
        <fullName evidence="2">IS1595 family transposase</fullName>
    </submittedName>
</protein>
<dbReference type="SMART" id="SM01126">
    <property type="entry name" value="DDE_Tnp_IS1595"/>
    <property type="match status" value="1"/>
</dbReference>
<evidence type="ECO:0000313" key="3">
    <source>
        <dbReference type="Proteomes" id="UP001561046"/>
    </source>
</evidence>
<dbReference type="PANTHER" id="PTHR33293:SF1">
    <property type="entry name" value="INSERTION ELEMENT IS1 1 PROTEIN INSB-RELATED"/>
    <property type="match status" value="1"/>
</dbReference>
<sequence>MDSRTFERLLTRLQRLTHEQRIELESALHQQCSPEQAQQIIQSRLERLHQCPHCTGTHLYRHGQAHGLPRYRCVDCGKTFNALTGTPLARLRLKPKWLDYLQCMLQSQTIRQAARTTGVHRNTSFRWRHRFLQWVKEDRSAHLSGITEVDETYLLESHKGERSLRRVARRRGGSASKRGLSKEHVCVLIARDRMGQTLDFVTGNGSVSKAQLREHLQPVLYEDSLLVSDSNAAYRYFAADAGITHEAVNLCAGVRIKGAFHVQNVNAYHSRLRQWLSRFHGVATRYLPNYLGWRRALDTHRLPTPQAMLLAAIGVFPHSTGT</sequence>
<dbReference type="NCBIfam" id="NF033547">
    <property type="entry name" value="transpos_IS1595"/>
    <property type="match status" value="1"/>
</dbReference>
<dbReference type="EMBL" id="JBFYGN010000070">
    <property type="protein sequence ID" value="MEX8195457.1"/>
    <property type="molecule type" value="Genomic_DNA"/>
</dbReference>
<reference evidence="2 3" key="1">
    <citation type="journal article" date="2013" name="Int. J. Syst. Evol. Microbiol.">
        <title>Comamonas guangdongensis sp. nov., isolated from subterranean forest sediment, and emended description of the genus Comamonas.</title>
        <authorList>
            <person name="Zhang J."/>
            <person name="Wang Y."/>
            <person name="Zhou S."/>
            <person name="Wu C."/>
            <person name="He J."/>
            <person name="Li F."/>
        </authorList>
    </citation>
    <scope>NUCLEOTIDE SEQUENCE [LARGE SCALE GENOMIC DNA]</scope>
    <source>
        <strain evidence="2 3">CCTCC AB2011133</strain>
    </source>
</reference>
<accession>A0ABV4A0Q8</accession>
<evidence type="ECO:0000313" key="2">
    <source>
        <dbReference type="EMBL" id="MEX8195457.1"/>
    </source>
</evidence>
<dbReference type="Pfam" id="PF12762">
    <property type="entry name" value="DDE_Tnp_IS1595"/>
    <property type="match status" value="1"/>
</dbReference>
<organism evidence="2 3">
    <name type="scientific">Comamonas guangdongensis</name>
    <dbReference type="NCBI Taxonomy" id="510515"/>
    <lineage>
        <taxon>Bacteria</taxon>
        <taxon>Pseudomonadati</taxon>
        <taxon>Pseudomonadota</taxon>
        <taxon>Betaproteobacteria</taxon>
        <taxon>Burkholderiales</taxon>
        <taxon>Comamonadaceae</taxon>
        <taxon>Comamonas</taxon>
    </lineage>
</organism>
<name>A0ABV4A0Q8_9BURK</name>
<comment type="caution">
    <text evidence="2">The sequence shown here is derived from an EMBL/GenBank/DDBJ whole genome shotgun (WGS) entry which is preliminary data.</text>
</comment>
<gene>
    <name evidence="2" type="ORF">AB6724_21785</name>
</gene>
<dbReference type="RefSeq" id="WP_369340623.1">
    <property type="nucleotide sequence ID" value="NZ_JBFYGN010000070.1"/>
</dbReference>
<proteinExistence type="predicted"/>
<feature type="domain" description="ISXO2-like transposase" evidence="1">
    <location>
        <begin position="142"/>
        <end position="296"/>
    </location>
</feature>
<dbReference type="PANTHER" id="PTHR33293">
    <property type="entry name" value="INSERTION ELEMENT IS1 1 PROTEIN INSB-RELATED"/>
    <property type="match status" value="1"/>
</dbReference>
<evidence type="ECO:0000259" key="1">
    <source>
        <dbReference type="SMART" id="SM01126"/>
    </source>
</evidence>